<feature type="domain" description="Fe2OG dioxygenase" evidence="7">
    <location>
        <begin position="105"/>
        <end position="199"/>
    </location>
</feature>
<dbReference type="PANTHER" id="PTHR12907">
    <property type="entry name" value="EGL NINE HOMOLOG-RELATED"/>
    <property type="match status" value="1"/>
</dbReference>
<comment type="caution">
    <text evidence="8">The sequence shown here is derived from an EMBL/GenBank/DDBJ whole genome shotgun (WGS) entry which is preliminary data.</text>
</comment>
<comment type="cofactor">
    <cofactor evidence="1">
        <name>L-ascorbate</name>
        <dbReference type="ChEBI" id="CHEBI:38290"/>
    </cofactor>
</comment>
<accession>A0ABS8JLP7</accession>
<keyword evidence="6" id="KW-0408">Iron</keyword>
<dbReference type="PROSITE" id="PS51471">
    <property type="entry name" value="FE2OG_OXY"/>
    <property type="match status" value="1"/>
</dbReference>
<evidence type="ECO:0000256" key="5">
    <source>
        <dbReference type="ARBA" id="ARBA00023002"/>
    </source>
</evidence>
<dbReference type="InterPro" id="IPR006620">
    <property type="entry name" value="Pro_4_hyd_alph"/>
</dbReference>
<protein>
    <submittedName>
        <fullName evidence="8">2OG-Fe(II) oxygenase</fullName>
    </submittedName>
</protein>
<keyword evidence="9" id="KW-1185">Reference proteome</keyword>
<evidence type="ECO:0000256" key="4">
    <source>
        <dbReference type="ARBA" id="ARBA00022964"/>
    </source>
</evidence>
<dbReference type="InterPro" id="IPR005123">
    <property type="entry name" value="Oxoglu/Fe-dep_dioxygenase_dom"/>
</dbReference>
<evidence type="ECO:0000313" key="8">
    <source>
        <dbReference type="EMBL" id="MCC8364538.1"/>
    </source>
</evidence>
<name>A0ABS8JLP7_9GAMM</name>
<dbReference type="RefSeq" id="WP_230528337.1">
    <property type="nucleotide sequence ID" value="NZ_JAJGAK010000005.1"/>
</dbReference>
<dbReference type="Pfam" id="PF13640">
    <property type="entry name" value="2OG-FeII_Oxy_3"/>
    <property type="match status" value="1"/>
</dbReference>
<evidence type="ECO:0000256" key="2">
    <source>
        <dbReference type="ARBA" id="ARBA00022723"/>
    </source>
</evidence>
<dbReference type="SMART" id="SM00702">
    <property type="entry name" value="P4Hc"/>
    <property type="match status" value="1"/>
</dbReference>
<keyword evidence="4" id="KW-0223">Dioxygenase</keyword>
<dbReference type="InterPro" id="IPR044862">
    <property type="entry name" value="Pro_4_hyd_alph_FE2OG_OXY"/>
</dbReference>
<organism evidence="8 9">
    <name type="scientific">Noviluteimonas lactosilytica</name>
    <dbReference type="NCBI Taxonomy" id="2888523"/>
    <lineage>
        <taxon>Bacteria</taxon>
        <taxon>Pseudomonadati</taxon>
        <taxon>Pseudomonadota</taxon>
        <taxon>Gammaproteobacteria</taxon>
        <taxon>Lysobacterales</taxon>
        <taxon>Lysobacteraceae</taxon>
        <taxon>Noviluteimonas</taxon>
    </lineage>
</organism>
<evidence type="ECO:0000256" key="3">
    <source>
        <dbReference type="ARBA" id="ARBA00022896"/>
    </source>
</evidence>
<dbReference type="Gene3D" id="2.60.120.620">
    <property type="entry name" value="q2cbj1_9rhob like domain"/>
    <property type="match status" value="1"/>
</dbReference>
<evidence type="ECO:0000256" key="6">
    <source>
        <dbReference type="ARBA" id="ARBA00023004"/>
    </source>
</evidence>
<reference evidence="8" key="1">
    <citation type="submission" date="2021-10" db="EMBL/GenBank/DDBJ databases">
        <authorList>
            <person name="Lyu M."/>
            <person name="Wang X."/>
            <person name="Meng X."/>
            <person name="Xu K."/>
        </authorList>
    </citation>
    <scope>NUCLEOTIDE SEQUENCE</scope>
    <source>
        <strain evidence="8">A6</strain>
    </source>
</reference>
<dbReference type="InterPro" id="IPR051559">
    <property type="entry name" value="HIF_prolyl_hydroxylases"/>
</dbReference>
<keyword evidence="3" id="KW-0847">Vitamin C</keyword>
<keyword evidence="5" id="KW-0560">Oxidoreductase</keyword>
<dbReference type="PANTHER" id="PTHR12907:SF26">
    <property type="entry name" value="HIF PROLYL HYDROXYLASE, ISOFORM C"/>
    <property type="match status" value="1"/>
</dbReference>
<dbReference type="Proteomes" id="UP001165293">
    <property type="component" value="Unassembled WGS sequence"/>
</dbReference>
<gene>
    <name evidence="8" type="ORF">LK996_15815</name>
</gene>
<sequence length="202" mass="22181">MIPHAAVEDADAICDALRDRGACRLPAFPDAAATQALREDLVRLRDAGALAPAAVGRGTGRDLRAEIRGDATLWLDDPRAGAAAAAYLASLDALRIAINRRLFLGADEVEAHYAEYPAGARYARHRDRFRDDDARVVSCVTYLNPEWRDTDGGALRLALEGGDIDIVPRTGSIVFLSELEHEVLPATRERRSIAAWMRRRPR</sequence>
<evidence type="ECO:0000256" key="1">
    <source>
        <dbReference type="ARBA" id="ARBA00001961"/>
    </source>
</evidence>
<keyword evidence="2" id="KW-0479">Metal-binding</keyword>
<evidence type="ECO:0000259" key="7">
    <source>
        <dbReference type="PROSITE" id="PS51471"/>
    </source>
</evidence>
<evidence type="ECO:0000313" key="9">
    <source>
        <dbReference type="Proteomes" id="UP001165293"/>
    </source>
</evidence>
<proteinExistence type="predicted"/>
<dbReference type="EMBL" id="JAJGAK010000005">
    <property type="protein sequence ID" value="MCC8364538.1"/>
    <property type="molecule type" value="Genomic_DNA"/>
</dbReference>